<evidence type="ECO:0000256" key="5">
    <source>
        <dbReference type="ARBA" id="ARBA00022917"/>
    </source>
</evidence>
<gene>
    <name evidence="10" type="primary">HER2</name>
    <name evidence="10" type="ORF">IWQ62_001125</name>
</gene>
<feature type="active site" description="Charge relay system" evidence="7">
    <location>
        <position position="198"/>
    </location>
</feature>
<evidence type="ECO:0000313" key="11">
    <source>
        <dbReference type="Proteomes" id="UP001150925"/>
    </source>
</evidence>
<comment type="similarity">
    <text evidence="1 7">Belongs to the amidase family. GatA subfamily.</text>
</comment>
<dbReference type="SUPFAM" id="SSF75304">
    <property type="entry name" value="Amidase signature (AS) enzymes"/>
    <property type="match status" value="1"/>
</dbReference>
<keyword evidence="11" id="KW-1185">Reference proteome</keyword>
<reference evidence="10" key="1">
    <citation type="submission" date="2022-07" db="EMBL/GenBank/DDBJ databases">
        <title>Phylogenomic reconstructions and comparative analyses of Kickxellomycotina fungi.</title>
        <authorList>
            <person name="Reynolds N.K."/>
            <person name="Stajich J.E."/>
            <person name="Barry K."/>
            <person name="Grigoriev I.V."/>
            <person name="Crous P."/>
            <person name="Smith M.E."/>
        </authorList>
    </citation>
    <scope>NUCLEOTIDE SEQUENCE</scope>
    <source>
        <strain evidence="10">RSA 1196</strain>
    </source>
</reference>
<dbReference type="Proteomes" id="UP001150925">
    <property type="component" value="Unassembled WGS sequence"/>
</dbReference>
<feature type="active site" description="Charge relay system" evidence="7">
    <location>
        <position position="101"/>
    </location>
</feature>
<feature type="region of interest" description="Disordered" evidence="8">
    <location>
        <begin position="169"/>
        <end position="196"/>
    </location>
</feature>
<protein>
    <recommendedName>
        <fullName evidence="7">Glutamyl-tRNA(Gln) amidotransferase subunit A, mitochondrial</fullName>
        <shortName evidence="7">Glu-AdT subunit A</shortName>
        <ecNumber evidence="7">6.3.5.7</ecNumber>
    </recommendedName>
</protein>
<dbReference type="EC" id="6.3.5.7" evidence="7"/>
<dbReference type="GO" id="GO:0032543">
    <property type="term" value="P:mitochondrial translation"/>
    <property type="evidence" value="ECO:0007669"/>
    <property type="project" value="UniProtKB-UniRule"/>
</dbReference>
<dbReference type="InterPro" id="IPR020556">
    <property type="entry name" value="Amidase_CS"/>
</dbReference>
<comment type="function">
    <text evidence="7">Allows the formation of correctly charged Gln-tRNA(Gln) through the transamidation of misacylated Glu-tRNA(Gln) in the mitochondria. The reaction takes place in the presence of glutamine and ATP through an activated gamma-phospho-Glu-tRNA(Gln).</text>
</comment>
<dbReference type="Gene3D" id="3.90.1300.10">
    <property type="entry name" value="Amidase signature (AS) domain"/>
    <property type="match status" value="1"/>
</dbReference>
<evidence type="ECO:0000256" key="8">
    <source>
        <dbReference type="SAM" id="MobiDB-lite"/>
    </source>
</evidence>
<dbReference type="GO" id="GO:0005739">
    <property type="term" value="C:mitochondrion"/>
    <property type="evidence" value="ECO:0007669"/>
    <property type="project" value="UniProtKB-SubCell"/>
</dbReference>
<dbReference type="EMBL" id="JANBPY010000155">
    <property type="protein sequence ID" value="KAJ1968632.1"/>
    <property type="molecule type" value="Genomic_DNA"/>
</dbReference>
<organism evidence="10 11">
    <name type="scientific">Dispira parvispora</name>
    <dbReference type="NCBI Taxonomy" id="1520584"/>
    <lineage>
        <taxon>Eukaryota</taxon>
        <taxon>Fungi</taxon>
        <taxon>Fungi incertae sedis</taxon>
        <taxon>Zoopagomycota</taxon>
        <taxon>Kickxellomycotina</taxon>
        <taxon>Dimargaritomycetes</taxon>
        <taxon>Dimargaritales</taxon>
        <taxon>Dimargaritaceae</taxon>
        <taxon>Dispira</taxon>
    </lineage>
</organism>
<evidence type="ECO:0000313" key="10">
    <source>
        <dbReference type="EMBL" id="KAJ1968632.1"/>
    </source>
</evidence>
<keyword evidence="7" id="KW-0496">Mitochondrion</keyword>
<keyword evidence="4 7" id="KW-0067">ATP-binding</keyword>
<feature type="domain" description="Amidase" evidence="9">
    <location>
        <begin position="191"/>
        <end position="569"/>
    </location>
</feature>
<accession>A0A9W8E9F5</accession>
<comment type="caution">
    <text evidence="10">The sequence shown here is derived from an EMBL/GenBank/DDBJ whole genome shotgun (WGS) entry which is preliminary data.</text>
</comment>
<dbReference type="GO" id="GO:0030956">
    <property type="term" value="C:glutamyl-tRNA(Gln) amidotransferase complex"/>
    <property type="evidence" value="ECO:0007669"/>
    <property type="project" value="UniProtKB-UniRule"/>
</dbReference>
<proteinExistence type="inferred from homology"/>
<keyword evidence="3 7" id="KW-0547">Nucleotide-binding</keyword>
<dbReference type="GO" id="GO:0070681">
    <property type="term" value="P:glutaminyl-tRNAGln biosynthesis via transamidation"/>
    <property type="evidence" value="ECO:0007669"/>
    <property type="project" value="UniProtKB-UniRule"/>
</dbReference>
<dbReference type="HAMAP" id="MF_00120">
    <property type="entry name" value="GatA"/>
    <property type="match status" value="1"/>
</dbReference>
<keyword evidence="5 7" id="KW-0648">Protein biosynthesis</keyword>
<dbReference type="Pfam" id="PF01425">
    <property type="entry name" value="Amidase"/>
    <property type="match status" value="2"/>
</dbReference>
<comment type="catalytic activity">
    <reaction evidence="6 7">
        <text>L-glutamyl-tRNA(Gln) + L-glutamine + ATP + H2O = L-glutaminyl-tRNA(Gln) + L-glutamate + ADP + phosphate + H(+)</text>
        <dbReference type="Rhea" id="RHEA:17521"/>
        <dbReference type="Rhea" id="RHEA-COMP:9681"/>
        <dbReference type="Rhea" id="RHEA-COMP:9684"/>
        <dbReference type="ChEBI" id="CHEBI:15377"/>
        <dbReference type="ChEBI" id="CHEBI:15378"/>
        <dbReference type="ChEBI" id="CHEBI:29985"/>
        <dbReference type="ChEBI" id="CHEBI:30616"/>
        <dbReference type="ChEBI" id="CHEBI:43474"/>
        <dbReference type="ChEBI" id="CHEBI:58359"/>
        <dbReference type="ChEBI" id="CHEBI:78520"/>
        <dbReference type="ChEBI" id="CHEBI:78521"/>
        <dbReference type="ChEBI" id="CHEBI:456216"/>
        <dbReference type="EC" id="6.3.5.7"/>
    </reaction>
</comment>
<evidence type="ECO:0000259" key="9">
    <source>
        <dbReference type="Pfam" id="PF01425"/>
    </source>
</evidence>
<dbReference type="PANTHER" id="PTHR11895">
    <property type="entry name" value="TRANSAMIDASE"/>
    <property type="match status" value="1"/>
</dbReference>
<dbReference type="GO" id="GO:0050567">
    <property type="term" value="F:glutaminyl-tRNA synthase (glutamine-hydrolyzing) activity"/>
    <property type="evidence" value="ECO:0007669"/>
    <property type="project" value="UniProtKB-UniRule"/>
</dbReference>
<dbReference type="GO" id="GO:0005524">
    <property type="term" value="F:ATP binding"/>
    <property type="evidence" value="ECO:0007669"/>
    <property type="project" value="UniProtKB-KW"/>
</dbReference>
<dbReference type="PANTHER" id="PTHR11895:SF7">
    <property type="entry name" value="GLUTAMYL-TRNA(GLN) AMIDOTRANSFERASE SUBUNIT A, MITOCHONDRIAL"/>
    <property type="match status" value="1"/>
</dbReference>
<dbReference type="OrthoDB" id="421993at2759"/>
<evidence type="ECO:0000256" key="2">
    <source>
        <dbReference type="ARBA" id="ARBA00022598"/>
    </source>
</evidence>
<dbReference type="InterPro" id="IPR023631">
    <property type="entry name" value="Amidase_dom"/>
</dbReference>
<comment type="subcellular location">
    <subcellularLocation>
        <location evidence="7">Mitochondrion</location>
    </subcellularLocation>
</comment>
<evidence type="ECO:0000256" key="7">
    <source>
        <dbReference type="HAMAP-Rule" id="MF_03150"/>
    </source>
</evidence>
<feature type="active site" description="Acyl-ester intermediate" evidence="7">
    <location>
        <position position="222"/>
    </location>
</feature>
<dbReference type="PROSITE" id="PS00571">
    <property type="entry name" value="AMIDASES"/>
    <property type="match status" value="1"/>
</dbReference>
<dbReference type="InterPro" id="IPR000120">
    <property type="entry name" value="Amidase"/>
</dbReference>
<evidence type="ECO:0000256" key="4">
    <source>
        <dbReference type="ARBA" id="ARBA00022840"/>
    </source>
</evidence>
<comment type="subunit">
    <text evidence="7">Subunit of the heterotrimeric GatCAB amidotransferase (AdT) complex, composed of A, B and C subunits.</text>
</comment>
<name>A0A9W8E9F5_9FUNG</name>
<feature type="domain" description="Amidase" evidence="9">
    <location>
        <begin position="80"/>
        <end position="167"/>
    </location>
</feature>
<evidence type="ECO:0000256" key="3">
    <source>
        <dbReference type="ARBA" id="ARBA00022741"/>
    </source>
</evidence>
<evidence type="ECO:0000256" key="1">
    <source>
        <dbReference type="ARBA" id="ARBA00008069"/>
    </source>
</evidence>
<sequence>MSLGVVPYGRRFLSSRPPYLDHARQRTSITAIQTNLLNASSADQTRHLPPVVTPENDPFNAFVQSPSSSHSPGYASWVDQLNHRIDQRRLRPLDGVALGIKDNIATHDFPTTCASALLAQFTSPFDATVVQLLRQAGALIVGKTNLDEFGMGSTTTHSVHGEVVNPVPFLNEPQSGQPLSKTDIHDAHHSSRLSAGGSSGGSAAAVASFLCDAALGTDTGGSVRLPASYCGVVGFKPSYGRISRWGVVAYANSLDTVGILTRTVTDARHIYRVLAQPDPQDESCQTAELREKILAKEEADTPLAELRRSWNGENLRGCRVGIPQEYMLAELDTGMQSAWQQAAEALAAKGATIIPVSCPHTRYALSSYYILAPAEASSNLARYDGVRYGHAVETEALSAASSSVGVTPGLYSATRTHGFGAEVQRRILLGTYVLTAGAFEDYFVKAQKVRRLVQQDFDRVFRTFNPLHIDPSPSGNPNDHQHNYPKVDCLLTPTALSHAPTLASLRGQSELTSYINDVMTVPASLAGLPAISVPFSRIPCREKAETGSTHTLPIGLQLLAQYGDESLLLSVAEALESSASDLC</sequence>
<dbReference type="AlphaFoldDB" id="A0A9W8E9F5"/>
<dbReference type="InterPro" id="IPR004412">
    <property type="entry name" value="GatA"/>
</dbReference>
<evidence type="ECO:0000256" key="6">
    <source>
        <dbReference type="ARBA" id="ARBA00047407"/>
    </source>
</evidence>
<dbReference type="InterPro" id="IPR036928">
    <property type="entry name" value="AS_sf"/>
</dbReference>
<keyword evidence="2 7" id="KW-0436">Ligase</keyword>